<dbReference type="GO" id="GO:0005319">
    <property type="term" value="F:lipid transporter activity"/>
    <property type="evidence" value="ECO:0007669"/>
    <property type="project" value="TreeGrafter"/>
</dbReference>
<proteinExistence type="predicted"/>
<dbReference type="GO" id="GO:0140359">
    <property type="term" value="F:ABC-type transporter activity"/>
    <property type="evidence" value="ECO:0007669"/>
    <property type="project" value="InterPro"/>
</dbReference>
<evidence type="ECO:0000313" key="2">
    <source>
        <dbReference type="EMBL" id="KAF0306540.1"/>
    </source>
</evidence>
<dbReference type="GO" id="GO:0005524">
    <property type="term" value="F:ATP binding"/>
    <property type="evidence" value="ECO:0007669"/>
    <property type="project" value="UniProtKB-KW"/>
</dbReference>
<reference evidence="2 3" key="1">
    <citation type="submission" date="2019-07" db="EMBL/GenBank/DDBJ databases">
        <title>Draft genome assembly of a fouling barnacle, Amphibalanus amphitrite (Darwin, 1854): The first reference genome for Thecostraca.</title>
        <authorList>
            <person name="Kim W."/>
        </authorList>
    </citation>
    <scope>NUCLEOTIDE SEQUENCE [LARGE SCALE GENOMIC DNA]</scope>
    <source>
        <strain evidence="2">SNU_AA5</strain>
        <tissue evidence="2">Soma without cirri and trophi</tissue>
    </source>
</reference>
<keyword evidence="2" id="KW-0067">ATP-binding</keyword>
<evidence type="ECO:0000259" key="1">
    <source>
        <dbReference type="Pfam" id="PF23321"/>
    </source>
</evidence>
<keyword evidence="2" id="KW-0547">Nucleotide-binding</keyword>
<comment type="caution">
    <text evidence="2">The sequence shown here is derived from an EMBL/GenBank/DDBJ whole genome shotgun (WGS) entry which is preliminary data.</text>
</comment>
<gene>
    <name evidence="2" type="primary">Abca5</name>
    <name evidence="2" type="ORF">FJT64_002418</name>
</gene>
<sequence length="82" mass="9450">MARFNPRARRLVSEVFPAAILEESYGERLRYKIPQQDVGSLSKGFSEMEAAKQRLGMEEYSLSQTTLEQVFLRFAKEQEMGS</sequence>
<dbReference type="InterPro" id="IPR026082">
    <property type="entry name" value="ABCA"/>
</dbReference>
<dbReference type="PANTHER" id="PTHR19229:SF209">
    <property type="entry name" value="ATP-BINDING CASSETTE SUB-FAMILY A MEMBER 5 ISOFORM X1"/>
    <property type="match status" value="1"/>
</dbReference>
<dbReference type="OrthoDB" id="8061355at2759"/>
<dbReference type="GO" id="GO:0016020">
    <property type="term" value="C:membrane"/>
    <property type="evidence" value="ECO:0007669"/>
    <property type="project" value="InterPro"/>
</dbReference>
<keyword evidence="3" id="KW-1185">Reference proteome</keyword>
<organism evidence="2 3">
    <name type="scientific">Amphibalanus amphitrite</name>
    <name type="common">Striped barnacle</name>
    <name type="synonym">Balanus amphitrite</name>
    <dbReference type="NCBI Taxonomy" id="1232801"/>
    <lineage>
        <taxon>Eukaryota</taxon>
        <taxon>Metazoa</taxon>
        <taxon>Ecdysozoa</taxon>
        <taxon>Arthropoda</taxon>
        <taxon>Crustacea</taxon>
        <taxon>Multicrustacea</taxon>
        <taxon>Cirripedia</taxon>
        <taxon>Thoracica</taxon>
        <taxon>Thoracicalcarea</taxon>
        <taxon>Balanomorpha</taxon>
        <taxon>Balanoidea</taxon>
        <taxon>Balanidae</taxon>
        <taxon>Amphibalaninae</taxon>
        <taxon>Amphibalanus</taxon>
    </lineage>
</organism>
<name>A0A6A4WS80_AMPAM</name>
<feature type="domain" description="ABCA1-4-like C-terminal R2 regulatory" evidence="1">
    <location>
        <begin position="10"/>
        <end position="64"/>
    </location>
</feature>
<dbReference type="Pfam" id="PF23321">
    <property type="entry name" value="R1_ABCA1"/>
    <property type="match status" value="1"/>
</dbReference>
<dbReference type="PANTHER" id="PTHR19229">
    <property type="entry name" value="ATP-BINDING CASSETTE TRANSPORTER SUBFAMILY A ABCA"/>
    <property type="match status" value="1"/>
</dbReference>
<dbReference type="AlphaFoldDB" id="A0A6A4WS80"/>
<evidence type="ECO:0000313" key="3">
    <source>
        <dbReference type="Proteomes" id="UP000440578"/>
    </source>
</evidence>
<dbReference type="Proteomes" id="UP000440578">
    <property type="component" value="Unassembled WGS sequence"/>
</dbReference>
<dbReference type="InterPro" id="IPR056264">
    <property type="entry name" value="R2_ABCA1-4-like"/>
</dbReference>
<dbReference type="EMBL" id="VIIS01000658">
    <property type="protein sequence ID" value="KAF0306540.1"/>
    <property type="molecule type" value="Genomic_DNA"/>
</dbReference>
<accession>A0A6A4WS80</accession>
<protein>
    <submittedName>
        <fullName evidence="2">ATP-binding cassette sub-family A member 5</fullName>
    </submittedName>
</protein>